<proteinExistence type="predicted"/>
<dbReference type="GO" id="GO:0043565">
    <property type="term" value="F:sequence-specific DNA binding"/>
    <property type="evidence" value="ECO:0007669"/>
    <property type="project" value="InterPro"/>
</dbReference>
<name>A0AAD5U6H5_9FUNG</name>
<dbReference type="GO" id="GO:0008270">
    <property type="term" value="F:zinc ion binding"/>
    <property type="evidence" value="ECO:0007669"/>
    <property type="project" value="InterPro"/>
</dbReference>
<dbReference type="EMBL" id="JADGJW010000044">
    <property type="protein sequence ID" value="KAJ3226098.1"/>
    <property type="molecule type" value="Genomic_DNA"/>
</dbReference>
<dbReference type="AlphaFoldDB" id="A0AAD5U6H5"/>
<evidence type="ECO:0000256" key="1">
    <source>
        <dbReference type="SAM" id="MobiDB-lite"/>
    </source>
</evidence>
<feature type="region of interest" description="Disordered" evidence="1">
    <location>
        <begin position="183"/>
        <end position="202"/>
    </location>
</feature>
<sequence>MISKDEETPPTLSIITQEEDEMHHQFLHNGSQSPLGLGLRVVDYSEFSGNHLNFVHLNHEDNFFQSADGSSMPQQQEGGLPLLSFANNNNNNNAFYESNNYSHQHIQLLHPQFHHQAAVDHQNLHYRDIQQHSPQNLNLIESVSFNNLIHDNFNVHNGMKKLEFNANIKKSQLMNQKILKNQQPNASLSQHVTAGGGKKKGTKSVIDEIPDEIWECILCSCKSHMTPLKRRGSDGKRNLCNACYVRLRVRKERSERGISRPVIPDGGYITFNKKKTPVLKHVQKRSQPQLIQQKFDSIGNYMPEPNITFQYQQHQSYPIQLAQQITMPVHPLENNREIAIDRFSTTEPNYYTESTQMKYNQHNELYYPHNYNWETQNDLGYYHEPIALEDTLYTTDVNNNHV</sequence>
<keyword evidence="4" id="KW-1185">Reference proteome</keyword>
<accession>A0AAD5U6H5</accession>
<dbReference type="SMART" id="SM00401">
    <property type="entry name" value="ZnF_GATA"/>
    <property type="match status" value="1"/>
</dbReference>
<reference evidence="3" key="1">
    <citation type="submission" date="2020-05" db="EMBL/GenBank/DDBJ databases">
        <title>Phylogenomic resolution of chytrid fungi.</title>
        <authorList>
            <person name="Stajich J.E."/>
            <person name="Amses K."/>
            <person name="Simmons R."/>
            <person name="Seto K."/>
            <person name="Myers J."/>
            <person name="Bonds A."/>
            <person name="Quandt C.A."/>
            <person name="Barry K."/>
            <person name="Liu P."/>
            <person name="Grigoriev I."/>
            <person name="Longcore J.E."/>
            <person name="James T.Y."/>
        </authorList>
    </citation>
    <scope>NUCLEOTIDE SEQUENCE</scope>
    <source>
        <strain evidence="3">JEL0476</strain>
    </source>
</reference>
<organism evidence="3 4">
    <name type="scientific">Clydaea vesicula</name>
    <dbReference type="NCBI Taxonomy" id="447962"/>
    <lineage>
        <taxon>Eukaryota</taxon>
        <taxon>Fungi</taxon>
        <taxon>Fungi incertae sedis</taxon>
        <taxon>Chytridiomycota</taxon>
        <taxon>Chytridiomycota incertae sedis</taxon>
        <taxon>Chytridiomycetes</taxon>
        <taxon>Lobulomycetales</taxon>
        <taxon>Lobulomycetaceae</taxon>
        <taxon>Clydaea</taxon>
    </lineage>
</organism>
<dbReference type="Proteomes" id="UP001211065">
    <property type="component" value="Unassembled WGS sequence"/>
</dbReference>
<dbReference type="InterPro" id="IPR013088">
    <property type="entry name" value="Znf_NHR/GATA"/>
</dbReference>
<feature type="compositionally biased region" description="Polar residues" evidence="1">
    <location>
        <begin position="183"/>
        <end position="192"/>
    </location>
</feature>
<protein>
    <recommendedName>
        <fullName evidence="2">GATA-type domain-containing protein</fullName>
    </recommendedName>
</protein>
<evidence type="ECO:0000259" key="2">
    <source>
        <dbReference type="SMART" id="SM00401"/>
    </source>
</evidence>
<dbReference type="Gene3D" id="3.30.50.10">
    <property type="entry name" value="Erythroid Transcription Factor GATA-1, subunit A"/>
    <property type="match status" value="1"/>
</dbReference>
<comment type="caution">
    <text evidence="3">The sequence shown here is derived from an EMBL/GenBank/DDBJ whole genome shotgun (WGS) entry which is preliminary data.</text>
</comment>
<evidence type="ECO:0000313" key="4">
    <source>
        <dbReference type="Proteomes" id="UP001211065"/>
    </source>
</evidence>
<evidence type="ECO:0000313" key="3">
    <source>
        <dbReference type="EMBL" id="KAJ3226098.1"/>
    </source>
</evidence>
<dbReference type="GO" id="GO:0006355">
    <property type="term" value="P:regulation of DNA-templated transcription"/>
    <property type="evidence" value="ECO:0007669"/>
    <property type="project" value="InterPro"/>
</dbReference>
<dbReference type="InterPro" id="IPR000679">
    <property type="entry name" value="Znf_GATA"/>
</dbReference>
<dbReference type="CDD" id="cd00202">
    <property type="entry name" value="ZnF_GATA"/>
    <property type="match status" value="1"/>
</dbReference>
<feature type="domain" description="GATA-type" evidence="2">
    <location>
        <begin position="210"/>
        <end position="263"/>
    </location>
</feature>
<gene>
    <name evidence="3" type="ORF">HK099_005567</name>
</gene>